<feature type="compositionally biased region" description="Polar residues" evidence="1">
    <location>
        <begin position="1"/>
        <end position="10"/>
    </location>
</feature>
<organism evidence="2 3">
    <name type="scientific">Pseudomassariella vexata</name>
    <dbReference type="NCBI Taxonomy" id="1141098"/>
    <lineage>
        <taxon>Eukaryota</taxon>
        <taxon>Fungi</taxon>
        <taxon>Dikarya</taxon>
        <taxon>Ascomycota</taxon>
        <taxon>Pezizomycotina</taxon>
        <taxon>Sordariomycetes</taxon>
        <taxon>Xylariomycetidae</taxon>
        <taxon>Amphisphaeriales</taxon>
        <taxon>Pseudomassariaceae</taxon>
        <taxon>Pseudomassariella</taxon>
    </lineage>
</organism>
<evidence type="ECO:0000313" key="3">
    <source>
        <dbReference type="Proteomes" id="UP000193689"/>
    </source>
</evidence>
<dbReference type="Proteomes" id="UP000193689">
    <property type="component" value="Unassembled WGS sequence"/>
</dbReference>
<dbReference type="OrthoDB" id="4726550at2759"/>
<keyword evidence="3" id="KW-1185">Reference proteome</keyword>
<protein>
    <submittedName>
        <fullName evidence="2">Uncharacterized protein</fullName>
    </submittedName>
</protein>
<feature type="region of interest" description="Disordered" evidence="1">
    <location>
        <begin position="1"/>
        <end position="72"/>
    </location>
</feature>
<accession>A0A1Y2D9K4</accession>
<sequence length="72" mass="7967">MNTQNEQLATSKEAEQKHTSTAATAEDKNPEEVAEASDPAQAATEPTKPTQLRSHFKGMPNQWEKNKKKDDA</sequence>
<dbReference type="GeneID" id="63777708"/>
<dbReference type="AlphaFoldDB" id="A0A1Y2D9K4"/>
<dbReference type="EMBL" id="MCFJ01000025">
    <property type="protein sequence ID" value="ORY55942.1"/>
    <property type="molecule type" value="Genomic_DNA"/>
</dbReference>
<evidence type="ECO:0000256" key="1">
    <source>
        <dbReference type="SAM" id="MobiDB-lite"/>
    </source>
</evidence>
<proteinExistence type="predicted"/>
<reference evidence="2 3" key="1">
    <citation type="submission" date="2016-07" db="EMBL/GenBank/DDBJ databases">
        <title>Pervasive Adenine N6-methylation of Active Genes in Fungi.</title>
        <authorList>
            <consortium name="DOE Joint Genome Institute"/>
            <person name="Mondo S.J."/>
            <person name="Dannebaum R.O."/>
            <person name="Kuo R.C."/>
            <person name="Labutti K."/>
            <person name="Haridas S."/>
            <person name="Kuo A."/>
            <person name="Salamov A."/>
            <person name="Ahrendt S.R."/>
            <person name="Lipzen A."/>
            <person name="Sullivan W."/>
            <person name="Andreopoulos W.B."/>
            <person name="Clum A."/>
            <person name="Lindquist E."/>
            <person name="Daum C."/>
            <person name="Ramamoorthy G.K."/>
            <person name="Gryganskyi A."/>
            <person name="Culley D."/>
            <person name="Magnuson J.K."/>
            <person name="James T.Y."/>
            <person name="O'Malley M.A."/>
            <person name="Stajich J.E."/>
            <person name="Spatafora J.W."/>
            <person name="Visel A."/>
            <person name="Grigoriev I.V."/>
        </authorList>
    </citation>
    <scope>NUCLEOTIDE SEQUENCE [LARGE SCALE GENOMIC DNA]</scope>
    <source>
        <strain evidence="2 3">CBS 129021</strain>
    </source>
</reference>
<name>A0A1Y2D9K4_9PEZI</name>
<evidence type="ECO:0000313" key="2">
    <source>
        <dbReference type="EMBL" id="ORY55942.1"/>
    </source>
</evidence>
<dbReference type="InParanoid" id="A0A1Y2D9K4"/>
<gene>
    <name evidence="2" type="ORF">BCR38DRAFT_451925</name>
</gene>
<comment type="caution">
    <text evidence="2">The sequence shown here is derived from an EMBL/GenBank/DDBJ whole genome shotgun (WGS) entry which is preliminary data.</text>
</comment>
<dbReference type="RefSeq" id="XP_040709894.1">
    <property type="nucleotide sequence ID" value="XM_040861496.1"/>
</dbReference>